<dbReference type="Proteomes" id="UP001282474">
    <property type="component" value="Unassembled WGS sequence"/>
</dbReference>
<evidence type="ECO:0000259" key="2">
    <source>
        <dbReference type="Pfam" id="PF02129"/>
    </source>
</evidence>
<dbReference type="InterPro" id="IPR000383">
    <property type="entry name" value="Xaa-Pro-like_dom"/>
</dbReference>
<dbReference type="GO" id="GO:0016787">
    <property type="term" value="F:hydrolase activity"/>
    <property type="evidence" value="ECO:0007669"/>
    <property type="project" value="UniProtKB-KW"/>
</dbReference>
<dbReference type="Gene3D" id="3.40.50.1820">
    <property type="entry name" value="alpha/beta hydrolase"/>
    <property type="match status" value="1"/>
</dbReference>
<evidence type="ECO:0000313" key="4">
    <source>
        <dbReference type="Proteomes" id="UP001282474"/>
    </source>
</evidence>
<gene>
    <name evidence="3" type="ORF">PV383_25950</name>
</gene>
<dbReference type="EMBL" id="JARAWJ010000021">
    <property type="protein sequence ID" value="MDX3040598.1"/>
    <property type="molecule type" value="Genomic_DNA"/>
</dbReference>
<name>A0ABU4MT01_9ACTN</name>
<feature type="region of interest" description="Disordered" evidence="1">
    <location>
        <begin position="25"/>
        <end position="55"/>
    </location>
</feature>
<evidence type="ECO:0000256" key="1">
    <source>
        <dbReference type="SAM" id="MobiDB-lite"/>
    </source>
</evidence>
<organism evidence="3 4">
    <name type="scientific">Streptomyces caniscabiei</name>
    <dbReference type="NCBI Taxonomy" id="2746961"/>
    <lineage>
        <taxon>Bacteria</taxon>
        <taxon>Bacillati</taxon>
        <taxon>Actinomycetota</taxon>
        <taxon>Actinomycetes</taxon>
        <taxon>Kitasatosporales</taxon>
        <taxon>Streptomycetaceae</taxon>
        <taxon>Streptomyces</taxon>
    </lineage>
</organism>
<accession>A0ABU4MT01</accession>
<dbReference type="Pfam" id="PF02129">
    <property type="entry name" value="Peptidase_S15"/>
    <property type="match status" value="1"/>
</dbReference>
<protein>
    <submittedName>
        <fullName evidence="3">CocE/NonD family hydrolase</fullName>
    </submittedName>
</protein>
<feature type="domain" description="Xaa-Pro dipeptidyl-peptidase-like" evidence="2">
    <location>
        <begin position="37"/>
        <end position="121"/>
    </location>
</feature>
<dbReference type="InterPro" id="IPR029058">
    <property type="entry name" value="AB_hydrolase_fold"/>
</dbReference>
<evidence type="ECO:0000313" key="3">
    <source>
        <dbReference type="EMBL" id="MDX3040598.1"/>
    </source>
</evidence>
<dbReference type="SUPFAM" id="SSF53474">
    <property type="entry name" value="alpha/beta-Hydrolases"/>
    <property type="match status" value="1"/>
</dbReference>
<comment type="caution">
    <text evidence="3">The sequence shown here is derived from an EMBL/GenBank/DDBJ whole genome shotgun (WGS) entry which is preliminary data.</text>
</comment>
<keyword evidence="3" id="KW-0378">Hydrolase</keyword>
<proteinExistence type="predicted"/>
<sequence>MRALDRQHLGSPLRGAGERRLGLARARLRAGRPGRPGTARSKSDMASQDTAAGPDVYDTVESIAAQKWSTGKVAMVANSQLAMVQWPATAQRPPYLTAIDPWEGLTDVYRDVVVRGGIPDTVFHTGTSLLSPTEPAGSTTSPR</sequence>
<keyword evidence="4" id="KW-1185">Reference proteome</keyword>
<dbReference type="RefSeq" id="WP_313895571.1">
    <property type="nucleotide sequence ID" value="NZ_JABXWF010000005.1"/>
</dbReference>
<reference evidence="3 4" key="1">
    <citation type="journal article" date="2023" name="Microb. Genom.">
        <title>Mesoterricola silvestris gen. nov., sp. nov., Mesoterricola sediminis sp. nov., Geothrix oryzae sp. nov., Geothrix edaphica sp. nov., Geothrix rubra sp. nov., and Geothrix limicola sp. nov., six novel members of Acidobacteriota isolated from soils.</title>
        <authorList>
            <person name="Weisberg A.J."/>
            <person name="Pearce E."/>
            <person name="Kramer C.G."/>
            <person name="Chang J.H."/>
            <person name="Clarke C.R."/>
        </authorList>
    </citation>
    <scope>NUCLEOTIDE SEQUENCE [LARGE SCALE GENOMIC DNA]</scope>
    <source>
        <strain evidence="3 4">NE20-4-1</strain>
    </source>
</reference>
<feature type="region of interest" description="Disordered" evidence="1">
    <location>
        <begin position="1"/>
        <end position="20"/>
    </location>
</feature>